<dbReference type="PRINTS" id="PR00109">
    <property type="entry name" value="TYRKINASE"/>
</dbReference>
<dbReference type="Gene3D" id="3.10.20.90">
    <property type="entry name" value="Phosphatidylinositol 3-kinase Catalytic Subunit, Chain A, domain 1"/>
    <property type="match status" value="1"/>
</dbReference>
<dbReference type="CDD" id="cd13999">
    <property type="entry name" value="STKc_MAP3K-like"/>
    <property type="match status" value="1"/>
</dbReference>
<feature type="region of interest" description="Disordered" evidence="7">
    <location>
        <begin position="846"/>
        <end position="865"/>
    </location>
</feature>
<dbReference type="InParanoid" id="A0A6I9QU50"/>
<evidence type="ECO:0000256" key="6">
    <source>
        <dbReference type="PROSITE-ProRule" id="PRU10141"/>
    </source>
</evidence>
<dbReference type="InterPro" id="IPR017441">
    <property type="entry name" value="Protein_kinase_ATP_BS"/>
</dbReference>
<dbReference type="InterPro" id="IPR050167">
    <property type="entry name" value="Ser_Thr_protein_kinase"/>
</dbReference>
<dbReference type="GO" id="GO:0005737">
    <property type="term" value="C:cytoplasm"/>
    <property type="evidence" value="ECO:0007669"/>
    <property type="project" value="TreeGrafter"/>
</dbReference>
<dbReference type="OrthoDB" id="4062651at2759"/>
<dbReference type="PROSITE" id="PS00107">
    <property type="entry name" value="PROTEIN_KINASE_ATP"/>
    <property type="match status" value="1"/>
</dbReference>
<evidence type="ECO:0000256" key="3">
    <source>
        <dbReference type="ARBA" id="ARBA00022741"/>
    </source>
</evidence>
<dbReference type="Gene3D" id="1.10.510.10">
    <property type="entry name" value="Transferase(Phosphotransferase) domain 1"/>
    <property type="match status" value="1"/>
</dbReference>
<dbReference type="SUPFAM" id="SSF56112">
    <property type="entry name" value="Protein kinase-like (PK-like)"/>
    <property type="match status" value="1"/>
</dbReference>
<evidence type="ECO:0000256" key="1">
    <source>
        <dbReference type="ARBA" id="ARBA00022527"/>
    </source>
</evidence>
<dbReference type="FunCoup" id="A0A6I9QU50">
    <property type="interactions" value="1185"/>
</dbReference>
<evidence type="ECO:0000259" key="8">
    <source>
        <dbReference type="PROSITE" id="PS50011"/>
    </source>
</evidence>
<keyword evidence="5 6" id="KW-0067">ATP-binding</keyword>
<evidence type="ECO:0000313" key="9">
    <source>
        <dbReference type="Proteomes" id="UP000504607"/>
    </source>
</evidence>
<gene>
    <name evidence="10" type="primary">LOC105039078</name>
</gene>
<feature type="compositionally biased region" description="Polar residues" evidence="7">
    <location>
        <begin position="902"/>
        <end position="921"/>
    </location>
</feature>
<dbReference type="GO" id="GO:0004674">
    <property type="term" value="F:protein serine/threonine kinase activity"/>
    <property type="evidence" value="ECO:0007669"/>
    <property type="project" value="UniProtKB-KW"/>
</dbReference>
<dbReference type="Pfam" id="PF07714">
    <property type="entry name" value="PK_Tyr_Ser-Thr"/>
    <property type="match status" value="1"/>
</dbReference>
<keyword evidence="4" id="KW-0418">Kinase</keyword>
<evidence type="ECO:0000256" key="7">
    <source>
        <dbReference type="SAM" id="MobiDB-lite"/>
    </source>
</evidence>
<dbReference type="Gene3D" id="3.30.200.20">
    <property type="entry name" value="Phosphorylase Kinase, domain 1"/>
    <property type="match status" value="1"/>
</dbReference>
<dbReference type="Proteomes" id="UP000504607">
    <property type="component" value="Chromosome 2"/>
</dbReference>
<dbReference type="KEGG" id="egu:105039078"/>
<evidence type="ECO:0000256" key="5">
    <source>
        <dbReference type="ARBA" id="ARBA00022840"/>
    </source>
</evidence>
<dbReference type="CDD" id="cd06410">
    <property type="entry name" value="PB1_UP2"/>
    <property type="match status" value="1"/>
</dbReference>
<dbReference type="PROSITE" id="PS50011">
    <property type="entry name" value="PROTEIN_KINASE_DOM"/>
    <property type="match status" value="1"/>
</dbReference>
<proteinExistence type="predicted"/>
<feature type="region of interest" description="Disordered" evidence="7">
    <location>
        <begin position="874"/>
        <end position="921"/>
    </location>
</feature>
<evidence type="ECO:0000313" key="10">
    <source>
        <dbReference type="RefSeq" id="XP_010913370.1"/>
    </source>
</evidence>
<dbReference type="PANTHER" id="PTHR23257">
    <property type="entry name" value="SERINE-THREONINE PROTEIN KINASE"/>
    <property type="match status" value="1"/>
</dbReference>
<dbReference type="SMART" id="SM00220">
    <property type="entry name" value="S_TKc"/>
    <property type="match status" value="1"/>
</dbReference>
<evidence type="ECO:0000256" key="2">
    <source>
        <dbReference type="ARBA" id="ARBA00022679"/>
    </source>
</evidence>
<keyword evidence="2" id="KW-0808">Transferase</keyword>
<keyword evidence="3 6" id="KW-0547">Nucleotide-binding</keyword>
<dbReference type="InterPro" id="IPR000270">
    <property type="entry name" value="PB1_dom"/>
</dbReference>
<dbReference type="SMART" id="SM00666">
    <property type="entry name" value="PB1"/>
    <property type="match status" value="1"/>
</dbReference>
<dbReference type="PROSITE" id="PS00108">
    <property type="entry name" value="PROTEIN_KINASE_ST"/>
    <property type="match status" value="1"/>
</dbReference>
<dbReference type="InterPro" id="IPR011009">
    <property type="entry name" value="Kinase-like_dom_sf"/>
</dbReference>
<evidence type="ECO:0000256" key="4">
    <source>
        <dbReference type="ARBA" id="ARBA00022777"/>
    </source>
</evidence>
<dbReference type="InterPro" id="IPR008271">
    <property type="entry name" value="Ser/Thr_kinase_AS"/>
</dbReference>
<keyword evidence="1" id="KW-0723">Serine/threonine-protein kinase</keyword>
<dbReference type="GeneID" id="105039078"/>
<accession>A0A6I9QU50</accession>
<feature type="domain" description="Protein kinase" evidence="8">
    <location>
        <begin position="954"/>
        <end position="1224"/>
    </location>
</feature>
<dbReference type="Pfam" id="PF00564">
    <property type="entry name" value="PB1"/>
    <property type="match status" value="1"/>
</dbReference>
<dbReference type="GO" id="GO:0007165">
    <property type="term" value="P:signal transduction"/>
    <property type="evidence" value="ECO:0007669"/>
    <property type="project" value="TreeGrafter"/>
</dbReference>
<protein>
    <submittedName>
        <fullName evidence="10">Uncharacterized protein LOC105039078</fullName>
    </submittedName>
</protein>
<dbReference type="InterPro" id="IPR001245">
    <property type="entry name" value="Ser-Thr/Tyr_kinase_cat_dom"/>
</dbReference>
<dbReference type="AlphaFoldDB" id="A0A6I9QU50"/>
<dbReference type="GO" id="GO:0005524">
    <property type="term" value="F:ATP binding"/>
    <property type="evidence" value="ECO:0007669"/>
    <property type="project" value="UniProtKB-UniRule"/>
</dbReference>
<reference evidence="10" key="1">
    <citation type="submission" date="2025-08" db="UniProtKB">
        <authorList>
            <consortium name="RefSeq"/>
        </authorList>
    </citation>
    <scope>IDENTIFICATION</scope>
</reference>
<dbReference type="SUPFAM" id="SSF54277">
    <property type="entry name" value="CAD &amp; PB1 domains"/>
    <property type="match status" value="1"/>
</dbReference>
<keyword evidence="9" id="KW-1185">Reference proteome</keyword>
<sequence>MAADTKDLRLPPAGDLADGGGADDHPSTSASRKVKLLCSYGGKILPRPSDGALRYAGGDTRIITVRRHSPFPEFVRKMADAYGGPTLIRYQFPGEDLDNLISVSTPEDLENMMEEYDKLALACPDGSTSKLRVFLFAPSDLSANSSSSSSDLHDIGLSYIEAVNGLDGGMWRKDSIASLSSTQTEAVADGHIEGTSPSLLSPTAIAPRDPSRLVFGSAGGKVASIPDVPGVPSVPSSGVHVQILNSNCSELPPSIAPYDPQGFVEPQHAHIMNPQSLGMAGVPQSVNILGVAPPHSYVPAMNFNIALATSHVSSTLPVQTRVDTHIEDNPFGGRLTQLPSDPNNKPLSQFPPLPPMYLQPKNGEPYGLHPLLPSANEQTVRLQDCNLCQNSLPHVYSDTLTAEHGNASGSAIPETGRVLQSHHSDSMVRLQAMPKLIAGAVADSGVGTQAESVVPGAKFEAYEFARVPEIQHDHERLVLPNAANLSHAKVFVPPVTVGLPGNKQASYGMFIRPPQSHHEDFMQQQLPQTMRLPQYPAKQDVIAKPSFADGGSVGKSSIQEAEQLVQDSVPVITHDHVKPINGMVEVLPAGQSETPRLPEQWKPAVAPDIGISNDRRLKNSPLVVENSHLVRPQVGGNVMPISNDFINCRIVPEGNTGIPVDPLSSTSLDVTFLHNVQLPNSRGVSTMTGNNGAYPCYMETRVGPVSEKFPGVSKHSNNFAYSDNTVHKIPSVDRKNENPQFHPKEVINNISITKSDNSQLPLSIARCHSGNEEPLQEKFSQDSLFCNEDTWKIVGNMHGLLPRARMVPSKESVTMEDFCTDDHSVNSKGSHISVAIEECGLHHTQDSLNKDSCMEPVQPMKGDKHIKQDAAAFTEGAAPSTTQSSEPPVPDIFSHEPKESGPPSNKGSGTNKTNLNTNDFSSGVIKSKQSEKILLGFPNADDFGRLQIIKNTDLEELQELGSGMFGTVYHGKWRGSDVAIKRINDRYFSGKPSEHERMRADFWNEACKLADMHHPNIVAFYGVVLDGPGGSIATVTEYMVNGSLRHALQKNNKPFDRRKRLLIAMDAAFGMEYLHSKQIIHFDLKSDNLLVNLRDPKRPICKVCDLGLSKVKCQTLISGEVQGTLPYIAPECLHGNESLVSEKIDVFSFGIVMWELLTGEEPYADLHHGAILGGIVSNTLRPAVPDSCDPDWRSLMEQCWSAEASERPSFAEIASRLRSMAASLPQD</sequence>
<feature type="binding site" evidence="6">
    <location>
        <position position="981"/>
    </location>
    <ligand>
        <name>ATP</name>
        <dbReference type="ChEBI" id="CHEBI:30616"/>
    </ligand>
</feature>
<organism evidence="9 10">
    <name type="scientific">Elaeis guineensis var. tenera</name>
    <name type="common">Oil palm</name>
    <dbReference type="NCBI Taxonomy" id="51953"/>
    <lineage>
        <taxon>Eukaryota</taxon>
        <taxon>Viridiplantae</taxon>
        <taxon>Streptophyta</taxon>
        <taxon>Embryophyta</taxon>
        <taxon>Tracheophyta</taxon>
        <taxon>Spermatophyta</taxon>
        <taxon>Magnoliopsida</taxon>
        <taxon>Liliopsida</taxon>
        <taxon>Arecaceae</taxon>
        <taxon>Arecoideae</taxon>
        <taxon>Cocoseae</taxon>
        <taxon>Elaeidinae</taxon>
        <taxon>Elaeis</taxon>
    </lineage>
</organism>
<dbReference type="InterPro" id="IPR000719">
    <property type="entry name" value="Prot_kinase_dom"/>
</dbReference>
<dbReference type="PANTHER" id="PTHR23257:SF797">
    <property type="entry name" value="KINASE SUPERFAMILY WITH OCTICOSAPEPTIDE_PHOX_BEM1P DOMAIN-CONTAINING PROTEIN"/>
    <property type="match status" value="1"/>
</dbReference>
<name>A0A6I9QU50_ELAGV</name>
<feature type="region of interest" description="Disordered" evidence="7">
    <location>
        <begin position="1"/>
        <end position="29"/>
    </location>
</feature>
<dbReference type="RefSeq" id="XP_010913370.1">
    <property type="nucleotide sequence ID" value="XM_010915068.2"/>
</dbReference>